<organism evidence="2 3">
    <name type="scientific">Pseudomonas luteola</name>
    <dbReference type="NCBI Taxonomy" id="47886"/>
    <lineage>
        <taxon>Bacteria</taxon>
        <taxon>Pseudomonadati</taxon>
        <taxon>Pseudomonadota</taxon>
        <taxon>Gammaproteobacteria</taxon>
        <taxon>Pseudomonadales</taxon>
        <taxon>Pseudomonadaceae</taxon>
        <taxon>Pseudomonas</taxon>
    </lineage>
</organism>
<evidence type="ECO:0000259" key="1">
    <source>
        <dbReference type="Pfam" id="PF04961"/>
    </source>
</evidence>
<reference evidence="2 3" key="1">
    <citation type="submission" date="2018-06" db="EMBL/GenBank/DDBJ databases">
        <authorList>
            <consortium name="Pathogen Informatics"/>
            <person name="Doyle S."/>
        </authorList>
    </citation>
    <scope>NUCLEOTIDE SEQUENCE [LARGE SCALE GENOMIC DNA]</scope>
    <source>
        <strain evidence="2 3">NCTC11842</strain>
    </source>
</reference>
<dbReference type="InterPro" id="IPR036178">
    <property type="entry name" value="Formintransfe-cycloase-like_sf"/>
</dbReference>
<dbReference type="EC" id="3.5.4.9" evidence="2"/>
<dbReference type="Gene3D" id="1.20.120.680">
    <property type="entry name" value="Formiminotetrahydrofolate cyclodeaminase monomer, up-and-down helical bundle"/>
    <property type="match status" value="1"/>
</dbReference>
<dbReference type="GO" id="GO:0030412">
    <property type="term" value="F:formimidoyltetrahydrofolate cyclodeaminase activity"/>
    <property type="evidence" value="ECO:0007669"/>
    <property type="project" value="UniProtKB-EC"/>
</dbReference>
<dbReference type="GO" id="GO:0004477">
    <property type="term" value="F:methenyltetrahydrofolate cyclohydrolase activity"/>
    <property type="evidence" value="ECO:0007669"/>
    <property type="project" value="UniProtKB-EC"/>
</dbReference>
<proteinExistence type="predicted"/>
<keyword evidence="2" id="KW-0456">Lyase</keyword>
<dbReference type="InterPro" id="IPR007044">
    <property type="entry name" value="Cyclodeamin/CycHdrlase"/>
</dbReference>
<dbReference type="EMBL" id="UAUF01000011">
    <property type="protein sequence ID" value="SPZ06255.1"/>
    <property type="molecule type" value="Genomic_DNA"/>
</dbReference>
<evidence type="ECO:0000313" key="3">
    <source>
        <dbReference type="Proteomes" id="UP000250443"/>
    </source>
</evidence>
<dbReference type="Pfam" id="PF04961">
    <property type="entry name" value="FTCD_C"/>
    <property type="match status" value="1"/>
</dbReference>
<dbReference type="Proteomes" id="UP000250443">
    <property type="component" value="Unassembled WGS sequence"/>
</dbReference>
<feature type="domain" description="Cyclodeaminase/cyclohydrolase" evidence="1">
    <location>
        <begin position="9"/>
        <end position="179"/>
    </location>
</feature>
<name>A0A2X2D1Z6_PSELU</name>
<dbReference type="RefSeq" id="WP_010798305.1">
    <property type="nucleotide sequence ID" value="NZ_UAUF01000011.1"/>
</dbReference>
<gene>
    <name evidence="2" type="primary">fchA</name>
    <name evidence="2" type="ORF">NCTC11842_02147</name>
</gene>
<keyword evidence="2" id="KW-0378">Hydrolase</keyword>
<dbReference type="EC" id="4.3.1.4" evidence="2"/>
<protein>
    <submittedName>
        <fullName evidence="2">Methenyltetrahydrofolate cyclohydrolase</fullName>
        <ecNumber evidence="2">3.5.4.9</ecNumber>
        <ecNumber evidence="2">4.3.1.4</ecNumber>
    </submittedName>
</protein>
<dbReference type="AlphaFoldDB" id="A0A2X2D1Z6"/>
<sequence length="204" mass="22143">MSSIWSMTLAAFRDATAANSSTPSCGAAAVVSATMGSALILMALRISESKSAAPGRSELIKRVEQQMAKLGTYADADVRAFERYMDAARLPEHSSIQAEEREQEVQDAEVEATQVPLETAETCLELLRLAEEGVSFTSENVLSDILSGSLLLQGGLSAVLLNVDADAKMLEKGKMREQAVTKRQWLEQQADLYLQSIRKAVCTR</sequence>
<evidence type="ECO:0000313" key="2">
    <source>
        <dbReference type="EMBL" id="SPZ06255.1"/>
    </source>
</evidence>
<dbReference type="SUPFAM" id="SSF101262">
    <property type="entry name" value="Methenyltetrahydrofolate cyclohydrolase-like"/>
    <property type="match status" value="1"/>
</dbReference>
<accession>A0A2X2D1Z6</accession>